<name>A0A3D9LIU6_MARFU</name>
<dbReference type="OrthoDB" id="9789181at2"/>
<evidence type="ECO:0000259" key="2">
    <source>
        <dbReference type="PROSITE" id="PS50110"/>
    </source>
</evidence>
<dbReference type="PROSITE" id="PS50110">
    <property type="entry name" value="RESPONSE_REGULATORY"/>
    <property type="match status" value="1"/>
</dbReference>
<dbReference type="SUPFAM" id="SSF52172">
    <property type="entry name" value="CheY-like"/>
    <property type="match status" value="1"/>
</dbReference>
<proteinExistence type="predicted"/>
<dbReference type="Gene3D" id="3.40.50.2300">
    <property type="match status" value="1"/>
</dbReference>
<gene>
    <name evidence="3" type="ORF">C7460_101103</name>
</gene>
<protein>
    <submittedName>
        <fullName evidence="3">Response regulator receiver domain-containing protein</fullName>
    </submittedName>
</protein>
<dbReference type="EMBL" id="QREG01000001">
    <property type="protein sequence ID" value="REE05586.1"/>
    <property type="molecule type" value="Genomic_DNA"/>
</dbReference>
<dbReference type="AlphaFoldDB" id="A0A3D9LIU6"/>
<comment type="caution">
    <text evidence="3">The sequence shown here is derived from an EMBL/GenBank/DDBJ whole genome shotgun (WGS) entry which is preliminary data.</text>
</comment>
<dbReference type="PANTHER" id="PTHR42872:SF3">
    <property type="entry name" value="PROTEIN-GLUTAMATE METHYLESTERASE_PROTEIN-GLUTAMINE GLUTAMINASE 1"/>
    <property type="match status" value="1"/>
</dbReference>
<keyword evidence="4" id="KW-1185">Reference proteome</keyword>
<keyword evidence="1" id="KW-0597">Phosphoprotein</keyword>
<reference evidence="3 4" key="1">
    <citation type="submission" date="2018-07" db="EMBL/GenBank/DDBJ databases">
        <title>Genomic Encyclopedia of Type Strains, Phase IV (KMG-IV): sequencing the most valuable type-strain genomes for metagenomic binning, comparative biology and taxonomic classification.</title>
        <authorList>
            <person name="Goeker M."/>
        </authorList>
    </citation>
    <scope>NUCLEOTIDE SEQUENCE [LARGE SCALE GENOMIC DNA]</scope>
    <source>
        <strain evidence="3 4">DSM 4134</strain>
    </source>
</reference>
<evidence type="ECO:0000313" key="4">
    <source>
        <dbReference type="Proteomes" id="UP000256779"/>
    </source>
</evidence>
<dbReference type="Proteomes" id="UP000256779">
    <property type="component" value="Unassembled WGS sequence"/>
</dbReference>
<organism evidence="3 4">
    <name type="scientific">Marinoscillum furvescens DSM 4134</name>
    <dbReference type="NCBI Taxonomy" id="1122208"/>
    <lineage>
        <taxon>Bacteria</taxon>
        <taxon>Pseudomonadati</taxon>
        <taxon>Bacteroidota</taxon>
        <taxon>Cytophagia</taxon>
        <taxon>Cytophagales</taxon>
        <taxon>Reichenbachiellaceae</taxon>
        <taxon>Marinoscillum</taxon>
    </lineage>
</organism>
<dbReference type="InterPro" id="IPR001789">
    <property type="entry name" value="Sig_transdc_resp-reg_receiver"/>
</dbReference>
<feature type="modified residue" description="4-aspartylphosphate" evidence="1">
    <location>
        <position position="54"/>
    </location>
</feature>
<dbReference type="InterPro" id="IPR011006">
    <property type="entry name" value="CheY-like_superfamily"/>
</dbReference>
<dbReference type="PANTHER" id="PTHR42872">
    <property type="entry name" value="PROTEIN-GLUTAMATE METHYLESTERASE/PROTEIN-GLUTAMINE GLUTAMINASE"/>
    <property type="match status" value="1"/>
</dbReference>
<dbReference type="Pfam" id="PF00072">
    <property type="entry name" value="Response_reg"/>
    <property type="match status" value="1"/>
</dbReference>
<dbReference type="GO" id="GO:0000160">
    <property type="term" value="P:phosphorelay signal transduction system"/>
    <property type="evidence" value="ECO:0007669"/>
    <property type="project" value="InterPro"/>
</dbReference>
<feature type="domain" description="Response regulatory" evidence="2">
    <location>
        <begin position="3"/>
        <end position="117"/>
    </location>
</feature>
<sequence>MTRCLAIDDDSLFLKMLAVFCNDMDDVELVGTYENPVEGVMACVKAKPDVLLLDLEMPYLSGFEALETLDKFPKIIVISGHLSANTDAQIPIDKFLSKADLMSSDTLHNAIKEVTAK</sequence>
<evidence type="ECO:0000313" key="3">
    <source>
        <dbReference type="EMBL" id="REE05586.1"/>
    </source>
</evidence>
<dbReference type="SMART" id="SM00448">
    <property type="entry name" value="REC"/>
    <property type="match status" value="1"/>
</dbReference>
<dbReference type="RefSeq" id="WP_115866105.1">
    <property type="nucleotide sequence ID" value="NZ_QREG01000001.1"/>
</dbReference>
<accession>A0A3D9LIU6</accession>
<evidence type="ECO:0000256" key="1">
    <source>
        <dbReference type="PROSITE-ProRule" id="PRU00169"/>
    </source>
</evidence>